<dbReference type="Pfam" id="PF12796">
    <property type="entry name" value="Ank_2"/>
    <property type="match status" value="3"/>
</dbReference>
<dbReference type="PROSITE" id="PS50181">
    <property type="entry name" value="FBOX"/>
    <property type="match status" value="1"/>
</dbReference>
<accession>A0A6A6DPR0</accession>
<dbReference type="InterPro" id="IPR036770">
    <property type="entry name" value="Ankyrin_rpt-contain_sf"/>
</dbReference>
<dbReference type="PANTHER" id="PTHR24198:SF165">
    <property type="entry name" value="ANKYRIN REPEAT-CONTAINING PROTEIN-RELATED"/>
    <property type="match status" value="1"/>
</dbReference>
<dbReference type="Gene3D" id="1.25.40.20">
    <property type="entry name" value="Ankyrin repeat-containing domain"/>
    <property type="match status" value="3"/>
</dbReference>
<keyword evidence="6" id="KW-1185">Reference proteome</keyword>
<evidence type="ECO:0000313" key="6">
    <source>
        <dbReference type="Proteomes" id="UP000800200"/>
    </source>
</evidence>
<dbReference type="SMART" id="SM00248">
    <property type="entry name" value="ANK"/>
    <property type="match status" value="7"/>
</dbReference>
<dbReference type="PRINTS" id="PR01415">
    <property type="entry name" value="ANKYRIN"/>
</dbReference>
<evidence type="ECO:0000256" key="1">
    <source>
        <dbReference type="ARBA" id="ARBA00022737"/>
    </source>
</evidence>
<dbReference type="OrthoDB" id="20872at2759"/>
<evidence type="ECO:0000259" key="4">
    <source>
        <dbReference type="PROSITE" id="PS50181"/>
    </source>
</evidence>
<feature type="repeat" description="ANK" evidence="3">
    <location>
        <begin position="79"/>
        <end position="103"/>
    </location>
</feature>
<sequence>MQLLHLPAELLLEIATYLSLKSLAALCLVNRQLYYTFIKPLYRQDYSCSALLWAANGANEKTIELSLRYGADINTTDENGCTPLSLAAKQGHQSVVELLLARNELEVFSQDKGSRTALSWASRSGHGMVVDLLLSKDPEDLIYHIDDTLLEAVWFRQAAIVERLLATELVDISHCGAGAASLCSAAEDGEERIVELLLAAGVSPNVYHGRKKSALLLAAEGRHSGTMKLLLEAGAYVNSKDFEDRTPLMQVAEQGYKEGVELLLGAGGVNLNARDVDEQTALSLAVLGGHGETAELLSVAGRTNVYYTACHA</sequence>
<dbReference type="Pfam" id="PF12937">
    <property type="entry name" value="F-box-like"/>
    <property type="match status" value="1"/>
</dbReference>
<gene>
    <name evidence="5" type="ORF">K469DRAFT_716137</name>
</gene>
<dbReference type="PANTHER" id="PTHR24198">
    <property type="entry name" value="ANKYRIN REPEAT AND PROTEIN KINASE DOMAIN-CONTAINING PROTEIN"/>
    <property type="match status" value="1"/>
</dbReference>
<dbReference type="InterPro" id="IPR001810">
    <property type="entry name" value="F-box_dom"/>
</dbReference>
<dbReference type="SUPFAM" id="SSF81383">
    <property type="entry name" value="F-box domain"/>
    <property type="match status" value="1"/>
</dbReference>
<feature type="repeat" description="ANK" evidence="3">
    <location>
        <begin position="210"/>
        <end position="242"/>
    </location>
</feature>
<protein>
    <submittedName>
        <fullName evidence="5">Ankyrin</fullName>
    </submittedName>
</protein>
<evidence type="ECO:0000256" key="2">
    <source>
        <dbReference type="ARBA" id="ARBA00023043"/>
    </source>
</evidence>
<dbReference type="SMART" id="SM00256">
    <property type="entry name" value="FBOX"/>
    <property type="match status" value="1"/>
</dbReference>
<dbReference type="AlphaFoldDB" id="A0A6A6DPR0"/>
<evidence type="ECO:0000313" key="5">
    <source>
        <dbReference type="EMBL" id="KAF2179636.1"/>
    </source>
</evidence>
<proteinExistence type="predicted"/>
<evidence type="ECO:0000256" key="3">
    <source>
        <dbReference type="PROSITE-ProRule" id="PRU00023"/>
    </source>
</evidence>
<name>A0A6A6DPR0_9PEZI</name>
<keyword evidence="2 3" id="KW-0040">ANK repeat</keyword>
<keyword evidence="1" id="KW-0677">Repeat</keyword>
<reference evidence="5" key="1">
    <citation type="journal article" date="2020" name="Stud. Mycol.">
        <title>101 Dothideomycetes genomes: a test case for predicting lifestyles and emergence of pathogens.</title>
        <authorList>
            <person name="Haridas S."/>
            <person name="Albert R."/>
            <person name="Binder M."/>
            <person name="Bloem J."/>
            <person name="Labutti K."/>
            <person name="Salamov A."/>
            <person name="Andreopoulos B."/>
            <person name="Baker S."/>
            <person name="Barry K."/>
            <person name="Bills G."/>
            <person name="Bluhm B."/>
            <person name="Cannon C."/>
            <person name="Castanera R."/>
            <person name="Culley D."/>
            <person name="Daum C."/>
            <person name="Ezra D."/>
            <person name="Gonzalez J."/>
            <person name="Henrissat B."/>
            <person name="Kuo A."/>
            <person name="Liang C."/>
            <person name="Lipzen A."/>
            <person name="Lutzoni F."/>
            <person name="Magnuson J."/>
            <person name="Mondo S."/>
            <person name="Nolan M."/>
            <person name="Ohm R."/>
            <person name="Pangilinan J."/>
            <person name="Park H.-J."/>
            <person name="Ramirez L."/>
            <person name="Alfaro M."/>
            <person name="Sun H."/>
            <person name="Tritt A."/>
            <person name="Yoshinaga Y."/>
            <person name="Zwiers L.-H."/>
            <person name="Turgeon B."/>
            <person name="Goodwin S."/>
            <person name="Spatafora J."/>
            <person name="Crous P."/>
            <person name="Grigoriev I."/>
        </authorList>
    </citation>
    <scope>NUCLEOTIDE SEQUENCE</scope>
    <source>
        <strain evidence="5">CBS 207.26</strain>
    </source>
</reference>
<dbReference type="EMBL" id="ML994664">
    <property type="protein sequence ID" value="KAF2179636.1"/>
    <property type="molecule type" value="Genomic_DNA"/>
</dbReference>
<feature type="domain" description="F-box" evidence="4">
    <location>
        <begin position="1"/>
        <end position="45"/>
    </location>
</feature>
<dbReference type="InterPro" id="IPR036047">
    <property type="entry name" value="F-box-like_dom_sf"/>
</dbReference>
<dbReference type="InterPro" id="IPR002110">
    <property type="entry name" value="Ankyrin_rpt"/>
</dbReference>
<organism evidence="5 6">
    <name type="scientific">Zopfia rhizophila CBS 207.26</name>
    <dbReference type="NCBI Taxonomy" id="1314779"/>
    <lineage>
        <taxon>Eukaryota</taxon>
        <taxon>Fungi</taxon>
        <taxon>Dikarya</taxon>
        <taxon>Ascomycota</taxon>
        <taxon>Pezizomycotina</taxon>
        <taxon>Dothideomycetes</taxon>
        <taxon>Dothideomycetes incertae sedis</taxon>
        <taxon>Zopfiaceae</taxon>
        <taxon>Zopfia</taxon>
    </lineage>
</organism>
<dbReference type="PROSITE" id="PS50297">
    <property type="entry name" value="ANK_REP_REGION"/>
    <property type="match status" value="1"/>
</dbReference>
<dbReference type="PROSITE" id="PS50088">
    <property type="entry name" value="ANK_REPEAT"/>
    <property type="match status" value="2"/>
</dbReference>
<dbReference type="Proteomes" id="UP000800200">
    <property type="component" value="Unassembled WGS sequence"/>
</dbReference>
<dbReference type="SUPFAM" id="SSF48403">
    <property type="entry name" value="Ankyrin repeat"/>
    <property type="match status" value="1"/>
</dbReference>